<name>A0A654LXU3_9ARCH</name>
<reference evidence="2" key="1">
    <citation type="submission" date="2015-10" db="EMBL/GenBank/DDBJ databases">
        <title>Niche specialization of a soil ammonia-oxidizing archaeon, Candidatus Nitrosocosmicus oleophilus.</title>
        <authorList>
            <person name="Jung M.-Y."/>
            <person name="Rhee S.-K."/>
        </authorList>
    </citation>
    <scope>NUCLEOTIDE SEQUENCE [LARGE SCALE GENOMIC DNA]</scope>
    <source>
        <strain evidence="2">MY3</strain>
    </source>
</reference>
<dbReference type="OrthoDB" id="11131at2157"/>
<dbReference type="EMBL" id="CP012850">
    <property type="protein sequence ID" value="ALI36324.1"/>
    <property type="molecule type" value="Genomic_DNA"/>
</dbReference>
<dbReference type="RefSeq" id="WP_196815614.1">
    <property type="nucleotide sequence ID" value="NZ_CP012850.1"/>
</dbReference>
<dbReference type="AlphaFoldDB" id="A0A654LXU3"/>
<organism evidence="1 2">
    <name type="scientific">Candidatus Nitrosocosmicus oleophilus</name>
    <dbReference type="NCBI Taxonomy" id="1353260"/>
    <lineage>
        <taxon>Archaea</taxon>
        <taxon>Nitrososphaerota</taxon>
        <taxon>Nitrososphaeria</taxon>
        <taxon>Nitrososphaerales</taxon>
        <taxon>Nitrososphaeraceae</taxon>
        <taxon>Candidatus Nitrosocosmicus</taxon>
    </lineage>
</organism>
<evidence type="ECO:0000313" key="1">
    <source>
        <dbReference type="EMBL" id="ALI36324.1"/>
    </source>
</evidence>
<dbReference type="GeneID" id="60422087"/>
<dbReference type="KEGG" id="taa:NMY3_02123"/>
<keyword evidence="2" id="KW-1185">Reference proteome</keyword>
<dbReference type="Proteomes" id="UP000058925">
    <property type="component" value="Chromosome"/>
</dbReference>
<proteinExistence type="predicted"/>
<protein>
    <submittedName>
        <fullName evidence="1">Uncharacterized protein</fullName>
    </submittedName>
</protein>
<sequence length="202" mass="23143">MTESLTESMRSFISKSVISPASCKKFLASDGISSNNLLLKDQTGKVLLNCKNVNALKDKIDGIGISFAITKNLDEYQFLLCNYIPVLPDHDVFKLKFQKMRLLITMFINKLVDVLLQPNIRAKDLIDLNKHGNAILLEVSELTHEYRERDKDDTVKYVLNQKNIDTINLNMDYFTKFNTTEIQINKILLSIYGYETDEPAVE</sequence>
<evidence type="ECO:0000313" key="2">
    <source>
        <dbReference type="Proteomes" id="UP000058925"/>
    </source>
</evidence>
<accession>A0A654LXU3</accession>
<gene>
    <name evidence="1" type="ORF">NMY3_02123</name>
</gene>